<dbReference type="InterPro" id="IPR025309">
    <property type="entry name" value="KTSC_dom"/>
</dbReference>
<evidence type="ECO:0000313" key="3">
    <source>
        <dbReference type="Proteomes" id="UP000288024"/>
    </source>
</evidence>
<dbReference type="RefSeq" id="WP_127736232.1">
    <property type="nucleotide sequence ID" value="NZ_RZTZ01000001.1"/>
</dbReference>
<name>A0A3S2UZ69_9BACI</name>
<comment type="caution">
    <text evidence="2">The sequence shown here is derived from an EMBL/GenBank/DDBJ whole genome shotgun (WGS) entry which is preliminary data.</text>
</comment>
<organism evidence="2 3">
    <name type="scientific">Niallia taxi</name>
    <dbReference type="NCBI Taxonomy" id="2499688"/>
    <lineage>
        <taxon>Bacteria</taxon>
        <taxon>Bacillati</taxon>
        <taxon>Bacillota</taxon>
        <taxon>Bacilli</taxon>
        <taxon>Bacillales</taxon>
        <taxon>Bacillaceae</taxon>
        <taxon>Niallia</taxon>
    </lineage>
</organism>
<keyword evidence="3" id="KW-1185">Reference proteome</keyword>
<gene>
    <name evidence="2" type="ORF">EM808_04125</name>
</gene>
<evidence type="ECO:0000259" key="1">
    <source>
        <dbReference type="Pfam" id="PF13619"/>
    </source>
</evidence>
<evidence type="ECO:0000313" key="2">
    <source>
        <dbReference type="EMBL" id="RVT67670.1"/>
    </source>
</evidence>
<accession>A0A3S2UZ69</accession>
<feature type="domain" description="KTSC" evidence="1">
    <location>
        <begin position="8"/>
        <end position="63"/>
    </location>
</feature>
<reference evidence="2 3" key="1">
    <citation type="submission" date="2019-01" db="EMBL/GenBank/DDBJ databases">
        <title>Bacillus sp. M5HDSG1-1, whole genome shotgun sequence.</title>
        <authorList>
            <person name="Tuo L."/>
        </authorList>
    </citation>
    <scope>NUCLEOTIDE SEQUENCE [LARGE SCALE GENOMIC DNA]</scope>
    <source>
        <strain evidence="2 3">M5HDSG1-1</strain>
    </source>
</reference>
<proteinExistence type="predicted"/>
<protein>
    <submittedName>
        <fullName evidence="2">KTSC domain-containing protein</fullName>
    </submittedName>
</protein>
<dbReference type="EMBL" id="RZTZ01000001">
    <property type="protein sequence ID" value="RVT67670.1"/>
    <property type="molecule type" value="Genomic_DNA"/>
</dbReference>
<dbReference type="AlphaFoldDB" id="A0A3S2UZ69"/>
<sequence>MIMQPVASSNLVSVGYDDSVNTLYIQFRNGTYKYYNVPNNVYRGLLNAPSKGRYHDAFIKNRYQYSRA</sequence>
<dbReference type="Pfam" id="PF13619">
    <property type="entry name" value="KTSC"/>
    <property type="match status" value="1"/>
</dbReference>
<dbReference type="Proteomes" id="UP000288024">
    <property type="component" value="Unassembled WGS sequence"/>
</dbReference>